<dbReference type="SUPFAM" id="SSF54593">
    <property type="entry name" value="Glyoxalase/Bleomycin resistance protein/Dihydroxybiphenyl dioxygenase"/>
    <property type="match status" value="1"/>
</dbReference>
<dbReference type="InterPro" id="IPR029068">
    <property type="entry name" value="Glyas_Bleomycin-R_OHBP_Dase"/>
</dbReference>
<keyword evidence="3" id="KW-1185">Reference proteome</keyword>
<proteinExistence type="predicted"/>
<dbReference type="InterPro" id="IPR037523">
    <property type="entry name" value="VOC_core"/>
</dbReference>
<accession>A0A9W6W956</accession>
<comment type="caution">
    <text evidence="2">The sequence shown here is derived from an EMBL/GenBank/DDBJ whole genome shotgun (WGS) entry which is preliminary data.</text>
</comment>
<organism evidence="2 3">
    <name type="scientific">Actinorhabdospora filicis</name>
    <dbReference type="NCBI Taxonomy" id="1785913"/>
    <lineage>
        <taxon>Bacteria</taxon>
        <taxon>Bacillati</taxon>
        <taxon>Actinomycetota</taxon>
        <taxon>Actinomycetes</taxon>
        <taxon>Micromonosporales</taxon>
        <taxon>Micromonosporaceae</taxon>
        <taxon>Actinorhabdospora</taxon>
    </lineage>
</organism>
<dbReference type="EMBL" id="BSTX01000001">
    <property type="protein sequence ID" value="GLZ77663.1"/>
    <property type="molecule type" value="Genomic_DNA"/>
</dbReference>
<evidence type="ECO:0000259" key="1">
    <source>
        <dbReference type="PROSITE" id="PS51819"/>
    </source>
</evidence>
<dbReference type="CDD" id="cd08351">
    <property type="entry name" value="ChaP_like"/>
    <property type="match status" value="1"/>
</dbReference>
<reference evidence="2" key="1">
    <citation type="submission" date="2023-03" db="EMBL/GenBank/DDBJ databases">
        <title>Actinorhabdospora filicis NBRC 111898.</title>
        <authorList>
            <person name="Ichikawa N."/>
            <person name="Sato H."/>
            <person name="Tonouchi N."/>
        </authorList>
    </citation>
    <scope>NUCLEOTIDE SEQUENCE</scope>
    <source>
        <strain evidence="2">NBRC 111898</strain>
    </source>
</reference>
<name>A0A9W6W956_9ACTN</name>
<feature type="domain" description="VOC" evidence="1">
    <location>
        <begin position="10"/>
        <end position="129"/>
    </location>
</feature>
<evidence type="ECO:0000313" key="3">
    <source>
        <dbReference type="Proteomes" id="UP001165079"/>
    </source>
</evidence>
<gene>
    <name evidence="2" type="ORF">Afil01_24700</name>
</gene>
<dbReference type="Proteomes" id="UP001165079">
    <property type="component" value="Unassembled WGS sequence"/>
</dbReference>
<dbReference type="PROSITE" id="PS51819">
    <property type="entry name" value="VOC"/>
    <property type="match status" value="1"/>
</dbReference>
<dbReference type="AlphaFoldDB" id="A0A9W6W956"/>
<protein>
    <submittedName>
        <fullName evidence="2">ChaP protein</fullName>
    </submittedName>
</protein>
<evidence type="ECO:0000313" key="2">
    <source>
        <dbReference type="EMBL" id="GLZ77663.1"/>
    </source>
</evidence>
<dbReference type="Pfam" id="PF00903">
    <property type="entry name" value="Glyoxalase"/>
    <property type="match status" value="1"/>
</dbReference>
<dbReference type="Gene3D" id="3.10.180.10">
    <property type="entry name" value="2,3-Dihydroxybiphenyl 1,2-Dioxygenase, domain 1"/>
    <property type="match status" value="1"/>
</dbReference>
<dbReference type="InterPro" id="IPR004360">
    <property type="entry name" value="Glyas_Fos-R_dOase_dom"/>
</dbReference>
<sequence>MSEPRKSSVQLNHTIVATTNHRISAQFWADVLGLEIGAEWGPFIQVNTDNGVGLDFAAVPPGEEVHPQHYAFLVTDDVFDAGFALLKEWRVPYWGDPRKSTPGEINTNDGGRGVYFEDPDGHYMEMITVPYGGWKQ</sequence>